<evidence type="ECO:0000313" key="2">
    <source>
        <dbReference type="Proteomes" id="UP000237105"/>
    </source>
</evidence>
<keyword evidence="2" id="KW-1185">Reference proteome</keyword>
<proteinExistence type="predicted"/>
<dbReference type="OrthoDB" id="288590at2759"/>
<gene>
    <name evidence="1" type="ORF">PanWU01x14_353660</name>
</gene>
<dbReference type="STRING" id="3476.A0A2P5A9X3"/>
<dbReference type="Proteomes" id="UP000237105">
    <property type="component" value="Unassembled WGS sequence"/>
</dbReference>
<accession>A0A2P5A9X3</accession>
<name>A0A2P5A9X3_PARAD</name>
<protein>
    <submittedName>
        <fullName evidence="1">Isopenicillin N synthase-like</fullName>
    </submittedName>
</protein>
<reference evidence="2" key="1">
    <citation type="submission" date="2016-06" db="EMBL/GenBank/DDBJ databases">
        <title>Parallel loss of symbiosis genes in relatives of nitrogen-fixing non-legume Parasponia.</title>
        <authorList>
            <person name="Van Velzen R."/>
            <person name="Holmer R."/>
            <person name="Bu F."/>
            <person name="Rutten L."/>
            <person name="Van Zeijl A."/>
            <person name="Liu W."/>
            <person name="Santuari L."/>
            <person name="Cao Q."/>
            <person name="Sharma T."/>
            <person name="Shen D."/>
            <person name="Roswanjaya Y."/>
            <person name="Wardhani T."/>
            <person name="Kalhor M.S."/>
            <person name="Jansen J."/>
            <person name="Van den Hoogen J."/>
            <person name="Gungor B."/>
            <person name="Hartog M."/>
            <person name="Hontelez J."/>
            <person name="Verver J."/>
            <person name="Yang W.-C."/>
            <person name="Schijlen E."/>
            <person name="Repin R."/>
            <person name="Schilthuizen M."/>
            <person name="Schranz E."/>
            <person name="Heidstra R."/>
            <person name="Miyata K."/>
            <person name="Fedorova E."/>
            <person name="Kohlen W."/>
            <person name="Bisseling T."/>
            <person name="Smit S."/>
            <person name="Geurts R."/>
        </authorList>
    </citation>
    <scope>NUCLEOTIDE SEQUENCE [LARGE SCALE GENOMIC DNA]</scope>
    <source>
        <strain evidence="2">cv. WU1-14</strain>
    </source>
</reference>
<evidence type="ECO:0000313" key="1">
    <source>
        <dbReference type="EMBL" id="PON33337.1"/>
    </source>
</evidence>
<dbReference type="AlphaFoldDB" id="A0A2P5A9X3"/>
<sequence>MEVGILLFESLREALSLDPTFLNDIECAKGLRILGHYYLPCPQLELTLGRAKHAGNDLLCFSKTILAVSNS</sequence>
<dbReference type="EMBL" id="JXTB01000737">
    <property type="protein sequence ID" value="PON33337.1"/>
    <property type="molecule type" value="Genomic_DNA"/>
</dbReference>
<organism evidence="1 2">
    <name type="scientific">Parasponia andersonii</name>
    <name type="common">Sponia andersonii</name>
    <dbReference type="NCBI Taxonomy" id="3476"/>
    <lineage>
        <taxon>Eukaryota</taxon>
        <taxon>Viridiplantae</taxon>
        <taxon>Streptophyta</taxon>
        <taxon>Embryophyta</taxon>
        <taxon>Tracheophyta</taxon>
        <taxon>Spermatophyta</taxon>
        <taxon>Magnoliopsida</taxon>
        <taxon>eudicotyledons</taxon>
        <taxon>Gunneridae</taxon>
        <taxon>Pentapetalae</taxon>
        <taxon>rosids</taxon>
        <taxon>fabids</taxon>
        <taxon>Rosales</taxon>
        <taxon>Cannabaceae</taxon>
        <taxon>Parasponia</taxon>
    </lineage>
</organism>
<comment type="caution">
    <text evidence="1">The sequence shown here is derived from an EMBL/GenBank/DDBJ whole genome shotgun (WGS) entry which is preliminary data.</text>
</comment>
<dbReference type="SUPFAM" id="SSF51197">
    <property type="entry name" value="Clavaminate synthase-like"/>
    <property type="match status" value="1"/>
</dbReference>